<dbReference type="InterPro" id="IPR001322">
    <property type="entry name" value="Lamin_tail_dom"/>
</dbReference>
<feature type="transmembrane region" description="Helical" evidence="1">
    <location>
        <begin position="136"/>
        <end position="158"/>
    </location>
</feature>
<protein>
    <recommendedName>
        <fullName evidence="2">LTD domain-containing protein</fullName>
    </recommendedName>
</protein>
<dbReference type="Pfam" id="PF00932">
    <property type="entry name" value="LTD"/>
    <property type="match status" value="1"/>
</dbReference>
<keyword evidence="1" id="KW-1133">Transmembrane helix</keyword>
<name>A0A2H0UPC1_9BACT</name>
<keyword evidence="1" id="KW-0472">Membrane</keyword>
<evidence type="ECO:0000313" key="4">
    <source>
        <dbReference type="Proteomes" id="UP000230903"/>
    </source>
</evidence>
<accession>A0A2H0UPC1</accession>
<reference evidence="4" key="1">
    <citation type="submission" date="2017-09" db="EMBL/GenBank/DDBJ databases">
        <title>Depth-based differentiation of microbial function through sediment-hosted aquifers and enrichment of novel symbionts in the deep terrestrial subsurface.</title>
        <authorList>
            <person name="Probst A.J."/>
            <person name="Ladd B."/>
            <person name="Jarett J.K."/>
            <person name="Geller-Mcgrath D.E."/>
            <person name="Sieber C.M.K."/>
            <person name="Emerson J.B."/>
            <person name="Anantharaman K."/>
            <person name="Thomas B.C."/>
            <person name="Malmstrom R."/>
            <person name="Stieglmeier M."/>
            <person name="Klingl A."/>
            <person name="Woyke T."/>
            <person name="Ryan C.M."/>
            <person name="Banfield J.F."/>
        </authorList>
    </citation>
    <scope>NUCLEOTIDE SEQUENCE [LARGE SCALE GENOMIC DNA]</scope>
</reference>
<gene>
    <name evidence="3" type="ORF">COU10_00130</name>
</gene>
<dbReference type="InterPro" id="IPR036415">
    <property type="entry name" value="Lamin_tail_dom_sf"/>
</dbReference>
<dbReference type="PROSITE" id="PS51841">
    <property type="entry name" value="LTD"/>
    <property type="match status" value="1"/>
</dbReference>
<dbReference type="SUPFAM" id="SSF74853">
    <property type="entry name" value="Lamin A/C globular tail domain"/>
    <property type="match status" value="1"/>
</dbReference>
<dbReference type="Gene3D" id="2.60.40.1260">
    <property type="entry name" value="Lamin Tail domain"/>
    <property type="match status" value="1"/>
</dbReference>
<sequence>MIRISEVLPNPVGADKGGEYIILVNDGSESQSLAGWKIKDKSGKEFSLSGYVIEAGEGLKFSDLTSKLVLNNSEEVVELLNPAGEVVDSLSYSGQAQEGFAILQNAQISDELRAQIFEDLSGEGQTVQEYASRQSFGGLMGLVFVVGIVLALIAVIVLKKSK</sequence>
<evidence type="ECO:0000313" key="3">
    <source>
        <dbReference type="EMBL" id="PIR88267.1"/>
    </source>
</evidence>
<feature type="domain" description="LTD" evidence="2">
    <location>
        <begin position="1"/>
        <end position="94"/>
    </location>
</feature>
<dbReference type="EMBL" id="PFBC01000003">
    <property type="protein sequence ID" value="PIR88267.1"/>
    <property type="molecule type" value="Genomic_DNA"/>
</dbReference>
<dbReference type="Proteomes" id="UP000230903">
    <property type="component" value="Unassembled WGS sequence"/>
</dbReference>
<dbReference type="AlphaFoldDB" id="A0A2H0UPC1"/>
<evidence type="ECO:0000256" key="1">
    <source>
        <dbReference type="SAM" id="Phobius"/>
    </source>
</evidence>
<evidence type="ECO:0000259" key="2">
    <source>
        <dbReference type="PROSITE" id="PS51841"/>
    </source>
</evidence>
<comment type="caution">
    <text evidence="3">The sequence shown here is derived from an EMBL/GenBank/DDBJ whole genome shotgun (WGS) entry which is preliminary data.</text>
</comment>
<organism evidence="3 4">
    <name type="scientific">Candidatus Harrisonbacteria bacterium CG10_big_fil_rev_8_21_14_0_10_45_28</name>
    <dbReference type="NCBI Taxonomy" id="1974586"/>
    <lineage>
        <taxon>Bacteria</taxon>
        <taxon>Candidatus Harrisoniibacteriota</taxon>
    </lineage>
</organism>
<proteinExistence type="predicted"/>
<keyword evidence="1" id="KW-0812">Transmembrane</keyword>